<feature type="region of interest" description="Disordered" evidence="2">
    <location>
        <begin position="486"/>
        <end position="517"/>
    </location>
</feature>
<dbReference type="GO" id="GO:0031428">
    <property type="term" value="C:box C/D methylation guide snoRNP complex"/>
    <property type="evidence" value="ECO:0007669"/>
    <property type="project" value="InterPro"/>
</dbReference>
<dbReference type="InterPro" id="IPR045056">
    <property type="entry name" value="Nop56/Nop58"/>
</dbReference>
<dbReference type="PANTHER" id="PTHR10894:SF0">
    <property type="entry name" value="NUCLEOLAR PROTEIN 56"/>
    <property type="match status" value="1"/>
</dbReference>
<dbReference type="Gene3D" id="1.10.287.660">
    <property type="entry name" value="Helix hairpin bin"/>
    <property type="match status" value="1"/>
</dbReference>
<organism evidence="4 5">
    <name type="scientific">Paragonimus westermani</name>
    <dbReference type="NCBI Taxonomy" id="34504"/>
    <lineage>
        <taxon>Eukaryota</taxon>
        <taxon>Metazoa</taxon>
        <taxon>Spiralia</taxon>
        <taxon>Lophotrochozoa</taxon>
        <taxon>Platyhelminthes</taxon>
        <taxon>Trematoda</taxon>
        <taxon>Digenea</taxon>
        <taxon>Plagiorchiida</taxon>
        <taxon>Troglotremata</taxon>
        <taxon>Troglotrematidae</taxon>
        <taxon>Paragonimus</taxon>
    </lineage>
</organism>
<evidence type="ECO:0000313" key="4">
    <source>
        <dbReference type="EMBL" id="KAA3677161.1"/>
    </source>
</evidence>
<dbReference type="AlphaFoldDB" id="A0A5J4NNL6"/>
<dbReference type="Proteomes" id="UP000324629">
    <property type="component" value="Unassembled WGS sequence"/>
</dbReference>
<protein>
    <recommendedName>
        <fullName evidence="1">Nucleolar protein 56</fullName>
    </recommendedName>
</protein>
<dbReference type="PANTHER" id="PTHR10894">
    <property type="entry name" value="NUCLEOLAR PROTEIN 5 NUCLEOLAR PROTEIN NOP5 NOP58"/>
    <property type="match status" value="1"/>
</dbReference>
<dbReference type="Pfam" id="PF01798">
    <property type="entry name" value="Nop"/>
    <property type="match status" value="1"/>
</dbReference>
<evidence type="ECO:0000256" key="1">
    <source>
        <dbReference type="ARBA" id="ARBA00040742"/>
    </source>
</evidence>
<dbReference type="InterPro" id="IPR012974">
    <property type="entry name" value="NOP58/56_N"/>
</dbReference>
<dbReference type="InterPro" id="IPR002687">
    <property type="entry name" value="Nop_dom"/>
</dbReference>
<dbReference type="EMBL" id="QNGE01001631">
    <property type="protein sequence ID" value="KAA3677161.1"/>
    <property type="molecule type" value="Genomic_DNA"/>
</dbReference>
<gene>
    <name evidence="4" type="ORF">DEA37_0014913</name>
</gene>
<dbReference type="InterPro" id="IPR036070">
    <property type="entry name" value="Nop_dom_sf"/>
</dbReference>
<dbReference type="SUPFAM" id="SSF89124">
    <property type="entry name" value="Nop domain"/>
    <property type="match status" value="2"/>
</dbReference>
<proteinExistence type="predicted"/>
<evidence type="ECO:0000259" key="3">
    <source>
        <dbReference type="PROSITE" id="PS51358"/>
    </source>
</evidence>
<keyword evidence="5" id="KW-1185">Reference proteome</keyword>
<evidence type="ECO:0000256" key="2">
    <source>
        <dbReference type="SAM" id="MobiDB-lite"/>
    </source>
</evidence>
<dbReference type="Gene3D" id="1.10.246.90">
    <property type="entry name" value="Nop domain"/>
    <property type="match status" value="1"/>
</dbReference>
<dbReference type="PROSITE" id="PS51358">
    <property type="entry name" value="NOP"/>
    <property type="match status" value="1"/>
</dbReference>
<dbReference type="Pfam" id="PF08156">
    <property type="entry name" value="NOP5NT"/>
    <property type="match status" value="1"/>
</dbReference>
<evidence type="ECO:0000313" key="5">
    <source>
        <dbReference type="Proteomes" id="UP000324629"/>
    </source>
</evidence>
<name>A0A5J4NNL6_9TREM</name>
<dbReference type="GO" id="GO:0030515">
    <property type="term" value="F:snoRNA binding"/>
    <property type="evidence" value="ECO:0007669"/>
    <property type="project" value="InterPro"/>
</dbReference>
<sequence length="579" mass="64771">MTIREAYPLTKLHLRRILGRLCFQVKTQQRYVLFEHVTGYALFRVKEFDEITRHFTAHVNAFIKPIAFVHFCSVAEAVENIQAVSDGAISGLLRQFLLKNVPHQSVLGVSEESLGKSIMSCGFEFECIWHGAIREVLRVIRQYFPRLTKSLITQPGDAFSLAINGVRRPASTHLDELSRGRVAESRTRLIIGLARARLQLNLSQHLADTSVIKALTLIDELDANLARSASRLRASYGSHFPEMREHYTDILTRRIESLVPNLYALLKSTLPQAGITSSDRSAELKLTETLSASLVAARLIVNAGSLTRLANMPTSRILSLGASKALFRKSGAVAATSTGLLGSASRLTVYTTTGDNLERHSTTTLPLSTVELKTVSGNRLQPDVIRRRAARLLAAKSSLACKADCFRSHNPPDKEESPHESAEDPRLTSGAFGIELGRTVQNNLRVWAEANGVHVDRTEDQKKIQRERRKKYRKAKRKAWLVRKLSRAATGPRSSMGITKYNPHPLIQRSPKTHSDSENWTAFKDHMDVDMDDTSTPPDDKEMANTVMKDEEDSNEVIPTMWTTERFLRSKAKRLTVMG</sequence>
<reference evidence="4 5" key="1">
    <citation type="journal article" date="2019" name="Gigascience">
        <title>Whole-genome sequence of the oriental lung fluke Paragonimus westermani.</title>
        <authorList>
            <person name="Oey H."/>
            <person name="Zakrzewski M."/>
            <person name="Narain K."/>
            <person name="Devi K.R."/>
            <person name="Agatsuma T."/>
            <person name="Nawaratna S."/>
            <person name="Gobert G.N."/>
            <person name="Jones M.K."/>
            <person name="Ragan M.A."/>
            <person name="McManus D.P."/>
            <person name="Krause L."/>
        </authorList>
    </citation>
    <scope>NUCLEOTIDE SEQUENCE [LARGE SCALE GENOMIC DNA]</scope>
    <source>
        <strain evidence="4 5">IND2009</strain>
    </source>
</reference>
<feature type="region of interest" description="Disordered" evidence="2">
    <location>
        <begin position="404"/>
        <end position="427"/>
    </location>
</feature>
<dbReference type="InterPro" id="IPR042239">
    <property type="entry name" value="Nop_C"/>
</dbReference>
<dbReference type="InterPro" id="IPR029012">
    <property type="entry name" value="Helix_hairpin_bin_sf"/>
</dbReference>
<feature type="compositionally biased region" description="Basic and acidic residues" evidence="2">
    <location>
        <begin position="404"/>
        <end position="426"/>
    </location>
</feature>
<dbReference type="GO" id="GO:0032040">
    <property type="term" value="C:small-subunit processome"/>
    <property type="evidence" value="ECO:0007669"/>
    <property type="project" value="InterPro"/>
</dbReference>
<feature type="domain" description="Nop" evidence="3">
    <location>
        <begin position="258"/>
        <end position="449"/>
    </location>
</feature>
<comment type="caution">
    <text evidence="4">The sequence shown here is derived from an EMBL/GenBank/DDBJ whole genome shotgun (WGS) entry which is preliminary data.</text>
</comment>
<accession>A0A5J4NNL6</accession>